<dbReference type="AlphaFoldDB" id="A0AAN8F576"/>
<proteinExistence type="predicted"/>
<dbReference type="Proteomes" id="UP001331761">
    <property type="component" value="Unassembled WGS sequence"/>
</dbReference>
<keyword evidence="3" id="KW-1185">Reference proteome</keyword>
<protein>
    <submittedName>
        <fullName evidence="2">Uncharacterized protein</fullName>
    </submittedName>
</protein>
<name>A0AAN8F576_TRICO</name>
<accession>A0AAN8F576</accession>
<feature type="region of interest" description="Disordered" evidence="1">
    <location>
        <begin position="1"/>
        <end position="38"/>
    </location>
</feature>
<evidence type="ECO:0000256" key="1">
    <source>
        <dbReference type="SAM" id="MobiDB-lite"/>
    </source>
</evidence>
<sequence length="100" mass="10818">MNFFKRKFSFHEEDGEATLEDPSSNHHHQPAAPTPPSAFSFQALASKVSSTISAPASPARTSESLAAALERSLQYDRSRGPPAMPPDAKVLLVIDNQVID</sequence>
<reference evidence="2 3" key="1">
    <citation type="submission" date="2019-10" db="EMBL/GenBank/DDBJ databases">
        <title>Assembly and Annotation for the nematode Trichostrongylus colubriformis.</title>
        <authorList>
            <person name="Martin J."/>
        </authorList>
    </citation>
    <scope>NUCLEOTIDE SEQUENCE [LARGE SCALE GENOMIC DNA]</scope>
    <source>
        <strain evidence="2">G859</strain>
        <tissue evidence="2">Whole worm</tissue>
    </source>
</reference>
<organism evidence="2 3">
    <name type="scientific">Trichostrongylus colubriformis</name>
    <name type="common">Black scour worm</name>
    <dbReference type="NCBI Taxonomy" id="6319"/>
    <lineage>
        <taxon>Eukaryota</taxon>
        <taxon>Metazoa</taxon>
        <taxon>Ecdysozoa</taxon>
        <taxon>Nematoda</taxon>
        <taxon>Chromadorea</taxon>
        <taxon>Rhabditida</taxon>
        <taxon>Rhabditina</taxon>
        <taxon>Rhabditomorpha</taxon>
        <taxon>Strongyloidea</taxon>
        <taxon>Trichostrongylidae</taxon>
        <taxon>Trichostrongylus</taxon>
    </lineage>
</organism>
<evidence type="ECO:0000313" key="2">
    <source>
        <dbReference type="EMBL" id="KAK5973380.1"/>
    </source>
</evidence>
<comment type="caution">
    <text evidence="2">The sequence shown here is derived from an EMBL/GenBank/DDBJ whole genome shotgun (WGS) entry which is preliminary data.</text>
</comment>
<feature type="non-terminal residue" evidence="2">
    <location>
        <position position="100"/>
    </location>
</feature>
<dbReference type="EMBL" id="WIXE01015567">
    <property type="protein sequence ID" value="KAK5973380.1"/>
    <property type="molecule type" value="Genomic_DNA"/>
</dbReference>
<gene>
    <name evidence="2" type="ORF">GCK32_015958</name>
</gene>
<evidence type="ECO:0000313" key="3">
    <source>
        <dbReference type="Proteomes" id="UP001331761"/>
    </source>
</evidence>